<keyword evidence="2" id="KW-1185">Reference proteome</keyword>
<protein>
    <submittedName>
        <fullName evidence="1">Twin-arginine translocase subunit TatC</fullName>
    </submittedName>
</protein>
<gene>
    <name evidence="1" type="primary">tatC</name>
    <name evidence="1" type="ORF">K4L44_12280</name>
</gene>
<dbReference type="Proteomes" id="UP000826212">
    <property type="component" value="Chromosome"/>
</dbReference>
<proteinExistence type="predicted"/>
<name>A0AC61NCV1_9BACT</name>
<accession>A0AC61NCV1</accession>
<evidence type="ECO:0000313" key="2">
    <source>
        <dbReference type="Proteomes" id="UP000826212"/>
    </source>
</evidence>
<organism evidence="1 2">
    <name type="scientific">Halosquirtibacter laminarini</name>
    <dbReference type="NCBI Taxonomy" id="3374600"/>
    <lineage>
        <taxon>Bacteria</taxon>
        <taxon>Pseudomonadati</taxon>
        <taxon>Bacteroidota</taxon>
        <taxon>Bacteroidia</taxon>
        <taxon>Marinilabiliales</taxon>
        <taxon>Prolixibacteraceae</taxon>
        <taxon>Halosquirtibacter</taxon>
    </lineage>
</organism>
<reference evidence="1" key="1">
    <citation type="submission" date="2021-08" db="EMBL/GenBank/DDBJ databases">
        <title>Novel anaerobic bacterium isolated from sea squirt in East Sea, Republic of Korea.</title>
        <authorList>
            <person name="Nguyen T.H."/>
            <person name="Li Z."/>
            <person name="Lee Y.-J."/>
            <person name="Ko J."/>
            <person name="Kim S.-G."/>
        </authorList>
    </citation>
    <scope>NUCLEOTIDE SEQUENCE</scope>
    <source>
        <strain evidence="1">KCTC 25031</strain>
    </source>
</reference>
<dbReference type="EMBL" id="CP081303">
    <property type="protein sequence ID" value="QZE13360.1"/>
    <property type="molecule type" value="Genomic_DNA"/>
</dbReference>
<sequence length="289" mass="33450">MTSQKKISTKKKEKEMSFIEHLEELRWHLVRACLSVLFCSIFAFANREFIFDKIILWPKDPNFWTYQKLNDVMVFLHKHISWIESASFNIRPIEIQNIMMSGQFATHIKVSLVIGFILSFPYVFYQIWRFVRPALHNSEKKVASGAVFTSSMLFIVGVLFGYFVILPLSLQFLAGYVVSDQVMNQIQLSSYIGTVTSIVFSGGVVFELPIIVYFFSTIGLLSPSFMRTYRKHAYVFLLLLSAIITPPDVFSQVLVCVPLVFLYEISIYISKAVTRKSRYDFDEDLDELD</sequence>
<evidence type="ECO:0000313" key="1">
    <source>
        <dbReference type="EMBL" id="QZE13360.1"/>
    </source>
</evidence>